<dbReference type="Proteomes" id="UP000055024">
    <property type="component" value="Unassembled WGS sequence"/>
</dbReference>
<sequence length="60" mass="6855">MQNFPPDEVVPQHSRYVRFGGTANTFCFYSSAPLMPYSLTSLPENCMGYHRTSIDLHVDQ</sequence>
<name>A0A0V1GU52_9BILA</name>
<evidence type="ECO:0000313" key="1">
    <source>
        <dbReference type="EMBL" id="KRZ01728.1"/>
    </source>
</evidence>
<comment type="caution">
    <text evidence="1">The sequence shown here is derived from an EMBL/GenBank/DDBJ whole genome shotgun (WGS) entry which is preliminary data.</text>
</comment>
<proteinExistence type="predicted"/>
<dbReference type="EMBL" id="JYDP01000265">
    <property type="protein sequence ID" value="KRZ01728.1"/>
    <property type="molecule type" value="Genomic_DNA"/>
</dbReference>
<accession>A0A0V1GU52</accession>
<reference evidence="1 2" key="1">
    <citation type="submission" date="2015-01" db="EMBL/GenBank/DDBJ databases">
        <title>Evolution of Trichinella species and genotypes.</title>
        <authorList>
            <person name="Korhonen P.K."/>
            <person name="Edoardo P."/>
            <person name="Giuseppe L.R."/>
            <person name="Gasser R.B."/>
        </authorList>
    </citation>
    <scope>NUCLEOTIDE SEQUENCE [LARGE SCALE GENOMIC DNA]</scope>
    <source>
        <strain evidence="1">ISS1029</strain>
    </source>
</reference>
<evidence type="ECO:0000313" key="2">
    <source>
        <dbReference type="Proteomes" id="UP000055024"/>
    </source>
</evidence>
<keyword evidence="2" id="KW-1185">Reference proteome</keyword>
<dbReference type="AlphaFoldDB" id="A0A0V1GU52"/>
<organism evidence="1 2">
    <name type="scientific">Trichinella zimbabwensis</name>
    <dbReference type="NCBI Taxonomy" id="268475"/>
    <lineage>
        <taxon>Eukaryota</taxon>
        <taxon>Metazoa</taxon>
        <taxon>Ecdysozoa</taxon>
        <taxon>Nematoda</taxon>
        <taxon>Enoplea</taxon>
        <taxon>Dorylaimia</taxon>
        <taxon>Trichinellida</taxon>
        <taxon>Trichinellidae</taxon>
        <taxon>Trichinella</taxon>
    </lineage>
</organism>
<protein>
    <submittedName>
        <fullName evidence="1">Uncharacterized protein</fullName>
    </submittedName>
</protein>
<gene>
    <name evidence="1" type="ORF">T11_16731</name>
</gene>